<dbReference type="PROSITE" id="PS50112">
    <property type="entry name" value="PAS"/>
    <property type="match status" value="3"/>
</dbReference>
<dbReference type="PROSITE" id="PS50883">
    <property type="entry name" value="EAL"/>
    <property type="match status" value="1"/>
</dbReference>
<evidence type="ECO:0000259" key="4">
    <source>
        <dbReference type="PROSITE" id="PS50887"/>
    </source>
</evidence>
<dbReference type="Gene3D" id="3.30.70.270">
    <property type="match status" value="1"/>
</dbReference>
<dbReference type="SMART" id="SM00086">
    <property type="entry name" value="PAC"/>
    <property type="match status" value="3"/>
</dbReference>
<dbReference type="InterPro" id="IPR035965">
    <property type="entry name" value="PAS-like_dom_sf"/>
</dbReference>
<feature type="domain" description="PAC" evidence="2">
    <location>
        <begin position="235"/>
        <end position="287"/>
    </location>
</feature>
<dbReference type="PROSITE" id="PS50113">
    <property type="entry name" value="PAC"/>
    <property type="match status" value="1"/>
</dbReference>
<dbReference type="CDD" id="cd00130">
    <property type="entry name" value="PAS"/>
    <property type="match status" value="4"/>
</dbReference>
<dbReference type="FunFam" id="3.20.20.450:FF:000001">
    <property type="entry name" value="Cyclic di-GMP phosphodiesterase yahA"/>
    <property type="match status" value="1"/>
</dbReference>
<dbReference type="InterPro" id="IPR013655">
    <property type="entry name" value="PAS_fold_3"/>
</dbReference>
<dbReference type="Pfam" id="PF00563">
    <property type="entry name" value="EAL"/>
    <property type="match status" value="1"/>
</dbReference>
<accession>A0A0F9XMB1</accession>
<feature type="domain" description="PAS" evidence="1">
    <location>
        <begin position="413"/>
        <end position="460"/>
    </location>
</feature>
<gene>
    <name evidence="5" type="ORF">LCGC14_0126130</name>
</gene>
<dbReference type="CDD" id="cd01949">
    <property type="entry name" value="GGDEF"/>
    <property type="match status" value="1"/>
</dbReference>
<dbReference type="SUPFAM" id="SSF55073">
    <property type="entry name" value="Nucleotide cyclase"/>
    <property type="match status" value="1"/>
</dbReference>
<dbReference type="Pfam" id="PF13426">
    <property type="entry name" value="PAS_9"/>
    <property type="match status" value="2"/>
</dbReference>
<dbReference type="InterPro" id="IPR001610">
    <property type="entry name" value="PAC"/>
</dbReference>
<dbReference type="NCBIfam" id="TIGR00229">
    <property type="entry name" value="sensory_box"/>
    <property type="match status" value="3"/>
</dbReference>
<dbReference type="SUPFAM" id="SSF141868">
    <property type="entry name" value="EAL domain-like"/>
    <property type="match status" value="1"/>
</dbReference>
<dbReference type="Gene3D" id="3.30.450.20">
    <property type="entry name" value="PAS domain"/>
    <property type="match status" value="4"/>
</dbReference>
<dbReference type="InterPro" id="IPR000014">
    <property type="entry name" value="PAS"/>
</dbReference>
<dbReference type="InterPro" id="IPR001633">
    <property type="entry name" value="EAL_dom"/>
</dbReference>
<dbReference type="SUPFAM" id="SSF55785">
    <property type="entry name" value="PYP-like sensor domain (PAS domain)"/>
    <property type="match status" value="4"/>
</dbReference>
<comment type="caution">
    <text evidence="5">The sequence shown here is derived from an EMBL/GenBank/DDBJ whole genome shotgun (WGS) entry which is preliminary data.</text>
</comment>
<dbReference type="InterPro" id="IPR000700">
    <property type="entry name" value="PAS-assoc_C"/>
</dbReference>
<dbReference type="GO" id="GO:0006355">
    <property type="term" value="P:regulation of DNA-templated transcription"/>
    <property type="evidence" value="ECO:0007669"/>
    <property type="project" value="InterPro"/>
</dbReference>
<proteinExistence type="predicted"/>
<dbReference type="Pfam" id="PF00989">
    <property type="entry name" value="PAS"/>
    <property type="match status" value="1"/>
</dbReference>
<dbReference type="CDD" id="cd01948">
    <property type="entry name" value="EAL"/>
    <property type="match status" value="1"/>
</dbReference>
<feature type="domain" description="GGDEF" evidence="4">
    <location>
        <begin position="569"/>
        <end position="707"/>
    </location>
</feature>
<dbReference type="NCBIfam" id="TIGR00254">
    <property type="entry name" value="GGDEF"/>
    <property type="match status" value="1"/>
</dbReference>
<dbReference type="Gene3D" id="3.20.20.450">
    <property type="entry name" value="EAL domain"/>
    <property type="match status" value="1"/>
</dbReference>
<evidence type="ECO:0000259" key="2">
    <source>
        <dbReference type="PROSITE" id="PS50113"/>
    </source>
</evidence>
<feature type="domain" description="EAL" evidence="3">
    <location>
        <begin position="716"/>
        <end position="973"/>
    </location>
</feature>
<dbReference type="PANTHER" id="PTHR44757:SF2">
    <property type="entry name" value="BIOFILM ARCHITECTURE MAINTENANCE PROTEIN MBAA"/>
    <property type="match status" value="1"/>
</dbReference>
<feature type="domain" description="PAS" evidence="1">
    <location>
        <begin position="288"/>
        <end position="337"/>
    </location>
</feature>
<dbReference type="Pfam" id="PF00990">
    <property type="entry name" value="GGDEF"/>
    <property type="match status" value="1"/>
</dbReference>
<evidence type="ECO:0000313" key="5">
    <source>
        <dbReference type="EMBL" id="KKO00522.1"/>
    </source>
</evidence>
<dbReference type="InterPro" id="IPR043128">
    <property type="entry name" value="Rev_trsase/Diguanyl_cyclase"/>
</dbReference>
<evidence type="ECO:0000259" key="3">
    <source>
        <dbReference type="PROSITE" id="PS50883"/>
    </source>
</evidence>
<name>A0A0F9XMB1_9ZZZZ</name>
<dbReference type="InterPro" id="IPR052155">
    <property type="entry name" value="Biofilm_reg_signaling"/>
</dbReference>
<evidence type="ECO:0000259" key="1">
    <source>
        <dbReference type="PROSITE" id="PS50112"/>
    </source>
</evidence>
<dbReference type="Pfam" id="PF08447">
    <property type="entry name" value="PAS_3"/>
    <property type="match status" value="1"/>
</dbReference>
<dbReference type="InterPro" id="IPR035919">
    <property type="entry name" value="EAL_sf"/>
</dbReference>
<dbReference type="AlphaFoldDB" id="A0A0F9XMB1"/>
<dbReference type="InterPro" id="IPR000160">
    <property type="entry name" value="GGDEF_dom"/>
</dbReference>
<protein>
    <recommendedName>
        <fullName evidence="6">Diguanylate cyclase/phosphodiesterase with PAS/PAC sensor(S)</fullName>
    </recommendedName>
</protein>
<dbReference type="InterPro" id="IPR029787">
    <property type="entry name" value="Nucleotide_cyclase"/>
</dbReference>
<organism evidence="5">
    <name type="scientific">marine sediment metagenome</name>
    <dbReference type="NCBI Taxonomy" id="412755"/>
    <lineage>
        <taxon>unclassified sequences</taxon>
        <taxon>metagenomes</taxon>
        <taxon>ecological metagenomes</taxon>
    </lineage>
</organism>
<dbReference type="InterPro" id="IPR013767">
    <property type="entry name" value="PAS_fold"/>
</dbReference>
<dbReference type="PANTHER" id="PTHR44757">
    <property type="entry name" value="DIGUANYLATE CYCLASE DGCP"/>
    <property type="match status" value="1"/>
</dbReference>
<dbReference type="FunFam" id="3.30.70.270:FF:000001">
    <property type="entry name" value="Diguanylate cyclase domain protein"/>
    <property type="match status" value="1"/>
</dbReference>
<dbReference type="SMART" id="SM00267">
    <property type="entry name" value="GGDEF"/>
    <property type="match status" value="1"/>
</dbReference>
<dbReference type="SMART" id="SM00052">
    <property type="entry name" value="EAL"/>
    <property type="match status" value="1"/>
</dbReference>
<dbReference type="PROSITE" id="PS50887">
    <property type="entry name" value="GGDEF"/>
    <property type="match status" value="1"/>
</dbReference>
<dbReference type="EMBL" id="LAZR01000040">
    <property type="protein sequence ID" value="KKO00522.1"/>
    <property type="molecule type" value="Genomic_DNA"/>
</dbReference>
<reference evidence="5" key="1">
    <citation type="journal article" date="2015" name="Nature">
        <title>Complex archaea that bridge the gap between prokaryotes and eukaryotes.</title>
        <authorList>
            <person name="Spang A."/>
            <person name="Saw J.H."/>
            <person name="Jorgensen S.L."/>
            <person name="Zaremba-Niedzwiedzka K."/>
            <person name="Martijn J."/>
            <person name="Lind A.E."/>
            <person name="van Eijk R."/>
            <person name="Schleper C."/>
            <person name="Guy L."/>
            <person name="Ettema T.J."/>
        </authorList>
    </citation>
    <scope>NUCLEOTIDE SEQUENCE</scope>
</reference>
<dbReference type="SMART" id="SM00091">
    <property type="entry name" value="PAS"/>
    <property type="match status" value="4"/>
</dbReference>
<sequence>MYMGLTPGAATEVPVLRDEAFLLLFRRMPAPALLVEDRTNRILDLNPTFQTVFGWKREAVVGQLDAEFPLWGNPQQHQKMLDSFDAAPSSSQLDYTLRRRDGSLKKCSLAVESLVIEGTTARLYLFQPLASGEATVTERLLSSQQSAPPARIDSALRQSQDSLSLALDAAQMGIWDWEIATGLLNTSHRTAALHGYPDDAWKGRLSEFMAKVPPQDKRAMRRAFIAICRGRQQRYRLTYRVKHEGAAWHWLEVTATLHRDPSGKALRMVGTLLDITKRRRNEQALLESESKFSNLFQGFPDPCSLINLDSHVIIEVNRSFIRSFGYQPEQVIGRSIMDIGFWKPGDQHEIVLGMLNAGEVLRGVQVSLRGKQGRAHICEMSSALFTINRQRCVLLSFRDISARKLAEAALRASENKFALAFKASPDSMSISERDTGIHLEINEGFTRLTGFSASEVIGRTADELEIWSDVSERDKLMAELSAYGRIQQKVMHIRNKYDQICTVSVSVEPLELNDADCLLITARDITEQKRIEARIKHLAYHDALTDLPNRLLLNDRLTQNIALYQRHRLKGALLFFDLDHFKHINDSLGHSSGDAVLQEVTRRLLMVVRQEDTVARLGGDEFVVLISGLEEDDPYFMESIHSTAEKLLSALSMPMEIEGHSLQVSTSIGIALIPDHGDNPGDLLKRADIALYKVKESGRNGIAFFEQAMQLVASERLAIESELRMALASSEFVVYYQPQFDTQAQRVVGGEALMRWNHPHKGLIGPAAFMDILEESSMIVEAGAWVLQQSCRFVAELISGGHIDVQHFSMSVNISPRQFRQPGFVEQVKNAILPLGIPPSCIKLEITEGVVIQNINDTVEKMQELRRFGVLFAIDDFGTGYSSLSYLKRLPLDLIKIDQSFVRDCTEKGNDTEIIRAIIAIARNLGLEMIAEGVETAEQLDFLKQQSCHCYQGYLFSPPVSAQEFVELLGSAPPSADQA</sequence>
<feature type="domain" description="PAS" evidence="1">
    <location>
        <begin position="17"/>
        <end position="63"/>
    </location>
</feature>
<evidence type="ECO:0008006" key="6">
    <source>
        <dbReference type="Google" id="ProtNLM"/>
    </source>
</evidence>